<evidence type="ECO:0000313" key="2">
    <source>
        <dbReference type="EMBL" id="MBK9981949.1"/>
    </source>
</evidence>
<dbReference type="EMBL" id="JADKGY010000001">
    <property type="protein sequence ID" value="MBK9981949.1"/>
    <property type="molecule type" value="Genomic_DNA"/>
</dbReference>
<gene>
    <name evidence="2" type="ORF">IPP15_05905</name>
</gene>
<organism evidence="2 3">
    <name type="scientific">Candidatus Opimibacter skivensis</name>
    <dbReference type="NCBI Taxonomy" id="2982028"/>
    <lineage>
        <taxon>Bacteria</taxon>
        <taxon>Pseudomonadati</taxon>
        <taxon>Bacteroidota</taxon>
        <taxon>Saprospiria</taxon>
        <taxon>Saprospirales</taxon>
        <taxon>Saprospiraceae</taxon>
        <taxon>Candidatus Opimibacter</taxon>
    </lineage>
</organism>
<evidence type="ECO:0000313" key="3">
    <source>
        <dbReference type="Proteomes" id="UP000808337"/>
    </source>
</evidence>
<feature type="domain" description="FAD/NAD(P)-binding" evidence="1">
    <location>
        <begin position="13"/>
        <end position="91"/>
    </location>
</feature>
<evidence type="ECO:0000259" key="1">
    <source>
        <dbReference type="Pfam" id="PF07992"/>
    </source>
</evidence>
<dbReference type="PANTHER" id="PTHR42783">
    <property type="entry name" value="GLUTAMATE SYNTHASE [NADPH] SMALL CHAIN"/>
    <property type="match status" value="1"/>
</dbReference>
<dbReference type="GO" id="GO:0016491">
    <property type="term" value="F:oxidoreductase activity"/>
    <property type="evidence" value="ECO:0007669"/>
    <property type="project" value="InterPro"/>
</dbReference>
<reference evidence="2 3" key="1">
    <citation type="submission" date="2020-10" db="EMBL/GenBank/DDBJ databases">
        <title>Connecting structure to function with the recovery of over 1000 high-quality activated sludge metagenome-assembled genomes encoding full-length rRNA genes using long-read sequencing.</title>
        <authorList>
            <person name="Singleton C.M."/>
            <person name="Petriglieri F."/>
            <person name="Kristensen J.M."/>
            <person name="Kirkegaard R.H."/>
            <person name="Michaelsen T.Y."/>
            <person name="Andersen M.H."/>
            <person name="Karst S.M."/>
            <person name="Dueholm M.S."/>
            <person name="Nielsen P.H."/>
            <person name="Albertsen M."/>
        </authorList>
    </citation>
    <scope>NUCLEOTIDE SEQUENCE [LARGE SCALE GENOMIC DNA]</scope>
    <source>
        <strain evidence="2">Ribe_18-Q3-R11-54_MAXAC.273</strain>
    </source>
</reference>
<dbReference type="SUPFAM" id="SSF51905">
    <property type="entry name" value="FAD/NAD(P)-binding domain"/>
    <property type="match status" value="1"/>
</dbReference>
<sequence>MSGVRFIRTLSENGQVSNIPGSEFIEECDLVIKATGQSKQKSFLNLIGGINTNGNGTIQVSEQYQTTNKKYFASGDAVSGGQEVVNAVADGKKAAKGIMHFLCP</sequence>
<protein>
    <submittedName>
        <fullName evidence="2">FAD-dependent oxidoreductase</fullName>
    </submittedName>
</protein>
<dbReference type="InterPro" id="IPR036188">
    <property type="entry name" value="FAD/NAD-bd_sf"/>
</dbReference>
<dbReference type="PANTHER" id="PTHR42783:SF3">
    <property type="entry name" value="GLUTAMATE SYNTHASE [NADPH] SMALL CHAIN-RELATED"/>
    <property type="match status" value="1"/>
</dbReference>
<accession>A0A9D7SW22</accession>
<name>A0A9D7SW22_9BACT</name>
<proteinExistence type="predicted"/>
<comment type="caution">
    <text evidence="2">The sequence shown here is derived from an EMBL/GenBank/DDBJ whole genome shotgun (WGS) entry which is preliminary data.</text>
</comment>
<dbReference type="Gene3D" id="3.50.50.60">
    <property type="entry name" value="FAD/NAD(P)-binding domain"/>
    <property type="match status" value="1"/>
</dbReference>
<dbReference type="Proteomes" id="UP000808337">
    <property type="component" value="Unassembled WGS sequence"/>
</dbReference>
<dbReference type="InterPro" id="IPR023753">
    <property type="entry name" value="FAD/NAD-binding_dom"/>
</dbReference>
<dbReference type="AlphaFoldDB" id="A0A9D7SW22"/>
<dbReference type="Pfam" id="PF07992">
    <property type="entry name" value="Pyr_redox_2"/>
    <property type="match status" value="1"/>
</dbReference>